<keyword evidence="7" id="KW-0238">DNA-binding</keyword>
<evidence type="ECO:0000256" key="10">
    <source>
        <dbReference type="SAM" id="MobiDB-lite"/>
    </source>
</evidence>
<feature type="compositionally biased region" description="Basic residues" evidence="10">
    <location>
        <begin position="55"/>
        <end position="69"/>
    </location>
</feature>
<dbReference type="GO" id="GO:0010557">
    <property type="term" value="P:positive regulation of macromolecule biosynthetic process"/>
    <property type="evidence" value="ECO:0007669"/>
    <property type="project" value="UniProtKB-ARBA"/>
</dbReference>
<keyword evidence="3" id="KW-0597">Phosphoprotein</keyword>
<dbReference type="SMART" id="SM00384">
    <property type="entry name" value="AT_hook"/>
    <property type="match status" value="2"/>
</dbReference>
<accession>A0AA36AV54</accession>
<dbReference type="PRINTS" id="PR00929">
    <property type="entry name" value="ATHOOK"/>
</dbReference>
<dbReference type="GO" id="GO:0003677">
    <property type="term" value="F:DNA binding"/>
    <property type="evidence" value="ECO:0007669"/>
    <property type="project" value="UniProtKB-KW"/>
</dbReference>
<dbReference type="GO" id="GO:0006355">
    <property type="term" value="P:regulation of DNA-templated transcription"/>
    <property type="evidence" value="ECO:0007669"/>
    <property type="project" value="InterPro"/>
</dbReference>
<dbReference type="GO" id="GO:0000785">
    <property type="term" value="C:chromatin"/>
    <property type="evidence" value="ECO:0007669"/>
    <property type="project" value="InterPro"/>
</dbReference>
<dbReference type="PANTHER" id="PTHR23341:SF2">
    <property type="entry name" value="HIGH MOBILITY GROUP PROTEIN HMG-12"/>
    <property type="match status" value="1"/>
</dbReference>
<organism evidence="11 12">
    <name type="scientific">Octopus vulgaris</name>
    <name type="common">Common octopus</name>
    <dbReference type="NCBI Taxonomy" id="6645"/>
    <lineage>
        <taxon>Eukaryota</taxon>
        <taxon>Metazoa</taxon>
        <taxon>Spiralia</taxon>
        <taxon>Lophotrochozoa</taxon>
        <taxon>Mollusca</taxon>
        <taxon>Cephalopoda</taxon>
        <taxon>Coleoidea</taxon>
        <taxon>Octopodiformes</taxon>
        <taxon>Octopoda</taxon>
        <taxon>Incirrata</taxon>
        <taxon>Octopodidae</taxon>
        <taxon>Octopus</taxon>
    </lineage>
</organism>
<evidence type="ECO:0000256" key="1">
    <source>
        <dbReference type="ARBA" id="ARBA00004123"/>
    </source>
</evidence>
<evidence type="ECO:0000256" key="3">
    <source>
        <dbReference type="ARBA" id="ARBA00022553"/>
    </source>
</evidence>
<comment type="subcellular location">
    <subcellularLocation>
        <location evidence="1">Nucleus</location>
    </subcellularLocation>
</comment>
<comment type="similarity">
    <text evidence="2">Belongs to the HMGA family.</text>
</comment>
<protein>
    <submittedName>
        <fullName evidence="11">High mobility group HMGI-C-like isoform X2</fullName>
    </submittedName>
</protein>
<dbReference type="InterPro" id="IPR017956">
    <property type="entry name" value="AT_hook_DNA-bd_motif"/>
</dbReference>
<keyword evidence="8" id="KW-0804">Transcription</keyword>
<feature type="compositionally biased region" description="Basic residues" evidence="10">
    <location>
        <begin position="34"/>
        <end position="43"/>
    </location>
</feature>
<dbReference type="EMBL" id="OX597817">
    <property type="protein sequence ID" value="CAI9722171.1"/>
    <property type="molecule type" value="Genomic_DNA"/>
</dbReference>
<dbReference type="PRINTS" id="PR00930">
    <property type="entry name" value="HIGHMOBLTYIY"/>
</dbReference>
<dbReference type="PANTHER" id="PTHR23341">
    <property type="entry name" value="HIGH MOBILITY GROUP PROTEINS HMG-A AND C"/>
    <property type="match status" value="1"/>
</dbReference>
<evidence type="ECO:0000256" key="4">
    <source>
        <dbReference type="ARBA" id="ARBA00022737"/>
    </source>
</evidence>
<dbReference type="GO" id="GO:0003712">
    <property type="term" value="F:transcription coregulator activity"/>
    <property type="evidence" value="ECO:0007669"/>
    <property type="project" value="TreeGrafter"/>
</dbReference>
<gene>
    <name evidence="11" type="ORF">OCTVUL_1B004364</name>
</gene>
<evidence type="ECO:0000256" key="2">
    <source>
        <dbReference type="ARBA" id="ARBA00010812"/>
    </source>
</evidence>
<keyword evidence="6" id="KW-0805">Transcription regulation</keyword>
<sequence length="103" mass="11257">METDGQNRAHGAEKVCVEMADVAAEQASSGHQPEKRKRGRPRKLKTDQSEEPKPKRARGRPKGSKNKKPSKADRRNKSANPDDIESDGAGDGSKDDMDDEGTD</sequence>
<dbReference type="AlphaFoldDB" id="A0AA36AV54"/>
<evidence type="ECO:0000313" key="12">
    <source>
        <dbReference type="Proteomes" id="UP001162480"/>
    </source>
</evidence>
<name>A0AA36AV54_OCTVU</name>
<keyword evidence="12" id="KW-1185">Reference proteome</keyword>
<dbReference type="GO" id="GO:0005634">
    <property type="term" value="C:nucleus"/>
    <property type="evidence" value="ECO:0007669"/>
    <property type="project" value="UniProtKB-SubCell"/>
</dbReference>
<keyword evidence="5" id="KW-0007">Acetylation</keyword>
<proteinExistence type="inferred from homology"/>
<evidence type="ECO:0000313" key="11">
    <source>
        <dbReference type="EMBL" id="CAI9722171.1"/>
    </source>
</evidence>
<feature type="compositionally biased region" description="Basic and acidic residues" evidence="10">
    <location>
        <begin position="44"/>
        <end position="54"/>
    </location>
</feature>
<evidence type="ECO:0000256" key="7">
    <source>
        <dbReference type="ARBA" id="ARBA00023125"/>
    </source>
</evidence>
<keyword evidence="9" id="KW-0539">Nucleus</keyword>
<feature type="region of interest" description="Disordered" evidence="10">
    <location>
        <begin position="1"/>
        <end position="103"/>
    </location>
</feature>
<reference evidence="11" key="1">
    <citation type="submission" date="2023-08" db="EMBL/GenBank/DDBJ databases">
        <authorList>
            <person name="Alioto T."/>
            <person name="Alioto T."/>
            <person name="Gomez Garrido J."/>
        </authorList>
    </citation>
    <scope>NUCLEOTIDE SEQUENCE</scope>
</reference>
<evidence type="ECO:0000256" key="6">
    <source>
        <dbReference type="ARBA" id="ARBA00023015"/>
    </source>
</evidence>
<feature type="compositionally biased region" description="Basic and acidic residues" evidence="10">
    <location>
        <begin position="1"/>
        <end position="16"/>
    </location>
</feature>
<dbReference type="Proteomes" id="UP001162480">
    <property type="component" value="Chromosome 4"/>
</dbReference>
<dbReference type="InterPro" id="IPR000116">
    <property type="entry name" value="HMGA"/>
</dbReference>
<evidence type="ECO:0000256" key="9">
    <source>
        <dbReference type="ARBA" id="ARBA00023242"/>
    </source>
</evidence>
<keyword evidence="4" id="KW-0677">Repeat</keyword>
<evidence type="ECO:0000256" key="5">
    <source>
        <dbReference type="ARBA" id="ARBA00022990"/>
    </source>
</evidence>
<evidence type="ECO:0000256" key="8">
    <source>
        <dbReference type="ARBA" id="ARBA00023163"/>
    </source>
</evidence>